<dbReference type="SUPFAM" id="SSF46785">
    <property type="entry name" value="Winged helix' DNA-binding domain"/>
    <property type="match status" value="1"/>
</dbReference>
<keyword evidence="2" id="KW-0805">Transcription regulation</keyword>
<dbReference type="NCBIfam" id="TIGR02698">
    <property type="entry name" value="CopY_TcrY"/>
    <property type="match status" value="1"/>
</dbReference>
<comment type="caution">
    <text evidence="5">The sequence shown here is derived from an EMBL/GenBank/DDBJ whole genome shotgun (WGS) entry which is preliminary data.</text>
</comment>
<dbReference type="Proteomes" id="UP000469952">
    <property type="component" value="Unassembled WGS sequence"/>
</dbReference>
<dbReference type="OrthoDB" id="1849040at2"/>
<proteinExistence type="inferred from homology"/>
<evidence type="ECO:0000256" key="2">
    <source>
        <dbReference type="ARBA" id="ARBA00023015"/>
    </source>
</evidence>
<accession>A0A222YD87</accession>
<dbReference type="PIRSF" id="PIRSF019455">
    <property type="entry name" value="CopR_AtkY"/>
    <property type="match status" value="1"/>
</dbReference>
<evidence type="ECO:0000256" key="1">
    <source>
        <dbReference type="ARBA" id="ARBA00011046"/>
    </source>
</evidence>
<dbReference type="EMBL" id="WIPA01000007">
    <property type="protein sequence ID" value="MQR26788.1"/>
    <property type="molecule type" value="Genomic_DNA"/>
</dbReference>
<sequence>MNKLLTTSEWEIMRVIWTLGEATTNQIIHIMHNQKDWQPSTVKTLINRILKKGLLRTDGATRNRLYTPTVGEHETMTQTLRATIDDMCAMCIGHTLVDVLADMTLSQSDIVKLQALLAQKVKNAPESIACNCLPENCEDCK</sequence>
<protein>
    <submittedName>
        <fullName evidence="5">CopY/TcrY family copper transport repressor</fullName>
    </submittedName>
</protein>
<dbReference type="AlphaFoldDB" id="A0A222YD87"/>
<dbReference type="GO" id="GO:0045892">
    <property type="term" value="P:negative regulation of DNA-templated transcription"/>
    <property type="evidence" value="ECO:0007669"/>
    <property type="project" value="InterPro"/>
</dbReference>
<evidence type="ECO:0000256" key="4">
    <source>
        <dbReference type="ARBA" id="ARBA00023163"/>
    </source>
</evidence>
<keyword evidence="4" id="KW-0804">Transcription</keyword>
<keyword evidence="3" id="KW-0238">DNA-binding</keyword>
<dbReference type="GeneID" id="29575966"/>
<reference evidence="5 6" key="1">
    <citation type="submission" date="2019-10" db="EMBL/GenBank/DDBJ databases">
        <title>WGS of Leuconostoc mesenteroides.</title>
        <authorList>
            <person name="Melo Bolivar J."/>
            <person name="Marino-Ramirez L."/>
            <person name="Villamil Diaz L.M."/>
        </authorList>
    </citation>
    <scope>NUCLEOTIDE SEQUENCE [LARGE SCALE GENOMIC DNA]</scope>
    <source>
        <strain evidence="5 6">M11</strain>
    </source>
</reference>
<gene>
    <name evidence="5" type="ORF">GFV13_05805</name>
</gene>
<name>A0A222YD87_LEUME</name>
<dbReference type="InterPro" id="IPR014071">
    <property type="entry name" value="Cu_transp_CopY/TcrY"/>
</dbReference>
<dbReference type="OMA" id="MCAMCVG"/>
<dbReference type="Gene3D" id="1.10.10.10">
    <property type="entry name" value="Winged helix-like DNA-binding domain superfamily/Winged helix DNA-binding domain"/>
    <property type="match status" value="1"/>
</dbReference>
<organism evidence="5 6">
    <name type="scientific">Leuconostoc mesenteroides</name>
    <dbReference type="NCBI Taxonomy" id="1245"/>
    <lineage>
        <taxon>Bacteria</taxon>
        <taxon>Bacillati</taxon>
        <taxon>Bacillota</taxon>
        <taxon>Bacilli</taxon>
        <taxon>Lactobacillales</taxon>
        <taxon>Lactobacillaceae</taxon>
        <taxon>Leuconostoc</taxon>
    </lineage>
</organism>
<evidence type="ECO:0000256" key="3">
    <source>
        <dbReference type="ARBA" id="ARBA00023125"/>
    </source>
</evidence>
<dbReference type="Pfam" id="PF03965">
    <property type="entry name" value="Penicillinase_R"/>
    <property type="match status" value="1"/>
</dbReference>
<dbReference type="InterPro" id="IPR005650">
    <property type="entry name" value="BlaI_family"/>
</dbReference>
<evidence type="ECO:0000313" key="5">
    <source>
        <dbReference type="EMBL" id="MQR26788.1"/>
    </source>
</evidence>
<dbReference type="InterPro" id="IPR036388">
    <property type="entry name" value="WH-like_DNA-bd_sf"/>
</dbReference>
<evidence type="ECO:0000313" key="6">
    <source>
        <dbReference type="Proteomes" id="UP000469952"/>
    </source>
</evidence>
<dbReference type="STRING" id="1245.ARA02_00245"/>
<comment type="similarity">
    <text evidence="1">Belongs to the BlaI transcriptional regulatory family.</text>
</comment>
<dbReference type="RefSeq" id="WP_011679041.1">
    <property type="nucleotide sequence ID" value="NZ_AP017936.1"/>
</dbReference>
<dbReference type="GO" id="GO:0003677">
    <property type="term" value="F:DNA binding"/>
    <property type="evidence" value="ECO:0007669"/>
    <property type="project" value="UniProtKB-KW"/>
</dbReference>
<dbReference type="InterPro" id="IPR036390">
    <property type="entry name" value="WH_DNA-bd_sf"/>
</dbReference>